<reference evidence="2" key="1">
    <citation type="journal article" date="2010" name="Nat. Biotechnol.">
        <title>Draft genome sequence of the oilseed species Ricinus communis.</title>
        <authorList>
            <person name="Chan A.P."/>
            <person name="Crabtree J."/>
            <person name="Zhao Q."/>
            <person name="Lorenzi H."/>
            <person name="Orvis J."/>
            <person name="Puiu D."/>
            <person name="Melake-Berhan A."/>
            <person name="Jones K.M."/>
            <person name="Redman J."/>
            <person name="Chen G."/>
            <person name="Cahoon E.B."/>
            <person name="Gedil M."/>
            <person name="Stanke M."/>
            <person name="Haas B.J."/>
            <person name="Wortman J.R."/>
            <person name="Fraser-Liggett C.M."/>
            <person name="Ravel J."/>
            <person name="Rabinowicz P.D."/>
        </authorList>
    </citation>
    <scope>NUCLEOTIDE SEQUENCE [LARGE SCALE GENOMIC DNA]</scope>
    <source>
        <strain evidence="2">cv. Hale</strain>
    </source>
</reference>
<sequence>MRDTAAAKRRWDLLAWVKGSSWILISKVDNRYDIGTLTTFMMGGWWSGAPTLAYDKYVKNMKGNDSESGVNVKGREWKRRGK</sequence>
<organism evidence="1 2">
    <name type="scientific">Ricinus communis</name>
    <name type="common">Castor bean</name>
    <dbReference type="NCBI Taxonomy" id="3988"/>
    <lineage>
        <taxon>Eukaryota</taxon>
        <taxon>Viridiplantae</taxon>
        <taxon>Streptophyta</taxon>
        <taxon>Embryophyta</taxon>
        <taxon>Tracheophyta</taxon>
        <taxon>Spermatophyta</taxon>
        <taxon>Magnoliopsida</taxon>
        <taxon>eudicotyledons</taxon>
        <taxon>Gunneridae</taxon>
        <taxon>Pentapetalae</taxon>
        <taxon>rosids</taxon>
        <taxon>fabids</taxon>
        <taxon>Malpighiales</taxon>
        <taxon>Euphorbiaceae</taxon>
        <taxon>Acalyphoideae</taxon>
        <taxon>Acalypheae</taxon>
        <taxon>Ricinus</taxon>
    </lineage>
</organism>
<dbReference type="AlphaFoldDB" id="B9RY54"/>
<dbReference type="EMBL" id="EQ973830">
    <property type="protein sequence ID" value="EEF43563.1"/>
    <property type="molecule type" value="Genomic_DNA"/>
</dbReference>
<dbReference type="PANTHER" id="PTHR45187">
    <property type="entry name" value="RHODANESE-LIKE DOMAIN-CONTAINING PROTEIN 11, CHLOROPLASTIC"/>
    <property type="match status" value="1"/>
</dbReference>
<name>B9RY54_RICCO</name>
<keyword evidence="2" id="KW-1185">Reference proteome</keyword>
<dbReference type="InParanoid" id="B9RY54"/>
<dbReference type="STRING" id="3988.B9RY54"/>
<dbReference type="PANTHER" id="PTHR45187:SF2">
    <property type="entry name" value="RHODANESE-LIKE DOMAIN-CONTAINING PROTEIN 11, CHLOROPLASTIC"/>
    <property type="match status" value="1"/>
</dbReference>
<dbReference type="InterPro" id="IPR044664">
    <property type="entry name" value="STR11-like"/>
</dbReference>
<gene>
    <name evidence="1" type="ORF">RCOM_0810280</name>
</gene>
<evidence type="ECO:0000313" key="1">
    <source>
        <dbReference type="EMBL" id="EEF43563.1"/>
    </source>
</evidence>
<dbReference type="Proteomes" id="UP000008311">
    <property type="component" value="Unassembled WGS sequence"/>
</dbReference>
<protein>
    <submittedName>
        <fullName evidence="1">Uncharacterized protein</fullName>
    </submittedName>
</protein>
<proteinExistence type="predicted"/>
<evidence type="ECO:0000313" key="2">
    <source>
        <dbReference type="Proteomes" id="UP000008311"/>
    </source>
</evidence>
<accession>B9RY54</accession>